<evidence type="ECO:0000313" key="5">
    <source>
        <dbReference type="Proteomes" id="UP000264719"/>
    </source>
</evidence>
<dbReference type="InterPro" id="IPR010941">
    <property type="entry name" value="PhaC_N"/>
</dbReference>
<feature type="non-terminal residue" evidence="4">
    <location>
        <position position="125"/>
    </location>
</feature>
<dbReference type="PANTHER" id="PTHR36837">
    <property type="entry name" value="POLY(3-HYDROXYALKANOATE) POLYMERASE SUBUNIT PHAC"/>
    <property type="match status" value="1"/>
</dbReference>
<gene>
    <name evidence="4" type="ORF">DCS45_14160</name>
</gene>
<proteinExistence type="predicted"/>
<dbReference type="SUPFAM" id="SSF53474">
    <property type="entry name" value="alpha/beta-Hydrolases"/>
    <property type="match status" value="1"/>
</dbReference>
<sequence>GESLVRGLENLVADIEANNGELVVRLADEAAFELGGNIATAPGEVIYRNEMMELIQYAPSTEEVHATPIVLFPPWINKFYILDLKEQNSLIRWIVDQGYTLFVISWMNPDASHSELGMEDYVEKG</sequence>
<dbReference type="GO" id="GO:0042619">
    <property type="term" value="P:poly-hydroxybutyrate biosynthetic process"/>
    <property type="evidence" value="ECO:0007669"/>
    <property type="project" value="InterPro"/>
</dbReference>
<dbReference type="EMBL" id="DMVW01000134">
    <property type="protein sequence ID" value="HAR53002.1"/>
    <property type="molecule type" value="Genomic_DNA"/>
</dbReference>
<dbReference type="InterPro" id="IPR029058">
    <property type="entry name" value="AB_hydrolase_fold"/>
</dbReference>
<evidence type="ECO:0000256" key="1">
    <source>
        <dbReference type="ARBA" id="ARBA00022679"/>
    </source>
</evidence>
<dbReference type="GO" id="GO:0016746">
    <property type="term" value="F:acyltransferase activity"/>
    <property type="evidence" value="ECO:0007669"/>
    <property type="project" value="UniProtKB-KW"/>
</dbReference>
<dbReference type="InterPro" id="IPR051321">
    <property type="entry name" value="PHA/PHB_synthase"/>
</dbReference>
<dbReference type="AlphaFoldDB" id="A0A348WEP0"/>
<protein>
    <submittedName>
        <fullName evidence="4">Class I poly(R)-hydroxyalkanoic acid synthase</fullName>
    </submittedName>
</protein>
<keyword evidence="1" id="KW-0808">Transferase</keyword>
<dbReference type="PANTHER" id="PTHR36837:SF5">
    <property type="entry name" value="POLY-3-HYDROXYBUTYRATE SYNTHASE"/>
    <property type="match status" value="1"/>
</dbReference>
<keyword evidence="2" id="KW-0012">Acyltransferase</keyword>
<reference evidence="4 5" key="1">
    <citation type="journal article" date="2018" name="Nat. Biotechnol.">
        <title>A standardized bacterial taxonomy based on genome phylogeny substantially revises the tree of life.</title>
        <authorList>
            <person name="Parks D.H."/>
            <person name="Chuvochina M."/>
            <person name="Waite D.W."/>
            <person name="Rinke C."/>
            <person name="Skarshewski A."/>
            <person name="Chaumeil P.A."/>
            <person name="Hugenholtz P."/>
        </authorList>
    </citation>
    <scope>NUCLEOTIDE SEQUENCE [LARGE SCALE GENOMIC DNA]</scope>
    <source>
        <strain evidence="4">UBA9169</strain>
    </source>
</reference>
<organism evidence="4 5">
    <name type="scientific">Roseovarius nubinhibens</name>
    <dbReference type="NCBI Taxonomy" id="314263"/>
    <lineage>
        <taxon>Bacteria</taxon>
        <taxon>Pseudomonadati</taxon>
        <taxon>Pseudomonadota</taxon>
        <taxon>Alphaproteobacteria</taxon>
        <taxon>Rhodobacterales</taxon>
        <taxon>Roseobacteraceae</taxon>
        <taxon>Roseovarius</taxon>
    </lineage>
</organism>
<accession>A0A348WEP0</accession>
<dbReference type="Pfam" id="PF07167">
    <property type="entry name" value="PhaC_N"/>
    <property type="match status" value="1"/>
</dbReference>
<feature type="domain" description="Poly-beta-hydroxybutyrate polymerase N-terminal" evidence="3">
    <location>
        <begin position="1"/>
        <end position="94"/>
    </location>
</feature>
<name>A0A348WEP0_9RHOB</name>
<evidence type="ECO:0000259" key="3">
    <source>
        <dbReference type="Pfam" id="PF07167"/>
    </source>
</evidence>
<evidence type="ECO:0000256" key="2">
    <source>
        <dbReference type="ARBA" id="ARBA00023315"/>
    </source>
</evidence>
<comment type="caution">
    <text evidence="4">The sequence shown here is derived from an EMBL/GenBank/DDBJ whole genome shotgun (WGS) entry which is preliminary data.</text>
</comment>
<evidence type="ECO:0000313" key="4">
    <source>
        <dbReference type="EMBL" id="HAR53002.1"/>
    </source>
</evidence>
<feature type="non-terminal residue" evidence="4">
    <location>
        <position position="1"/>
    </location>
</feature>
<dbReference type="Proteomes" id="UP000264719">
    <property type="component" value="Unassembled WGS sequence"/>
</dbReference>